<comment type="caution">
    <text evidence="2">The sequence shown here is derived from an EMBL/GenBank/DDBJ whole genome shotgun (WGS) entry which is preliminary data.</text>
</comment>
<feature type="region of interest" description="Disordered" evidence="1">
    <location>
        <begin position="877"/>
        <end position="910"/>
    </location>
</feature>
<feature type="region of interest" description="Disordered" evidence="1">
    <location>
        <begin position="70"/>
        <end position="103"/>
    </location>
</feature>
<organism evidence="2 3">
    <name type="scientific">Coemansia spiralis</name>
    <dbReference type="NCBI Taxonomy" id="417178"/>
    <lineage>
        <taxon>Eukaryota</taxon>
        <taxon>Fungi</taxon>
        <taxon>Fungi incertae sedis</taxon>
        <taxon>Zoopagomycota</taxon>
        <taxon>Kickxellomycotina</taxon>
        <taxon>Kickxellomycetes</taxon>
        <taxon>Kickxellales</taxon>
        <taxon>Kickxellaceae</taxon>
        <taxon>Coemansia</taxon>
    </lineage>
</organism>
<feature type="compositionally biased region" description="Basic and acidic residues" evidence="1">
    <location>
        <begin position="70"/>
        <end position="81"/>
    </location>
</feature>
<accession>A0A9W8KUQ5</accession>
<sequence>MFSRAYTLSLMQMLTFSPLFRKDKSTGVVNGVSGTRYNRQATLAKSPRRLKRWLSMWKVDDAYEQQEKARYSNVHLPDHASKSNTASLRNGRSNNARGSRNYSKIGAGNAAKAVIKPIYPLSPHLLPVEASGGITGWPSNNDVVLSLLHYGFDKPAPSPTPAPAPPPSIDTHEFSSDGVFFPEGKAKSLDRSNIGYEIQKSNKISAKEKNSVKSQPPNRKRSLIYAMYCTAKSENSPVPTETAQAIAQPETPVHNMVASAGVQIGGNISLNGSQTKITPWHNSFPSLTTVENISATFVSCKSISSFLRSQDIETPETSNDRSQEDPAIVQVDEPERAGRGESVASAVHNLDESDPLSGSNPPDEMGCANGMTDLGSVVSSKNSSRSSLAEVPIIEAAAYRCSGRYAPRLSTIERAQDGRLRIRPSSIYMQLNGYEQPLLMQAETTPETDTSIGADAADGTGAAVSPEQLLAPLEVTIIENIQGYACNVDSGNESTTYHSPSQNAHKCDDLSSNICRKIETSSCQQRASLEDSPYLASKTTSGLHNNDYLATVVQNDSQQTQETDAVVDLGTIITPATSSVVYTDSDASTRSAAKENRVASLRFSSPPLVSARPLSAIITPPESPEKASTITENISLDSSELRNSASTMGKSPVVAKCKTGARKKHYSSDDCAVVLHEYKLTSYGEPQPGQLLAHLRQISTEKHKQNFDWSRDDMMVFSKDIRRSSHPPPLPPSVNQISDTRALPSLNLPQLQFNAHTNPKRTSFLFDGKCELTDVFNDKENNGYLKDGSNAIDDTDENMALADVIALSQATAASSPTDLAKTTADAEAKAGVEILSADNQLEELPVSEKPRWLATTLAKAAQLEALLHLHRKIKGTSTHTPGIRISNNSSRKTNGNTTATGKRRGRKGSDVDCHRTTNVAAGAAIAGKGGAQKKLIRQRAKKAFRFNELVAVYETWDRDMYDRRGQPSTRLDAEQLELIKQELNDFKTYEMDVHEDSRNNTHIIC</sequence>
<dbReference type="OrthoDB" id="5563016at2759"/>
<gene>
    <name evidence="2" type="ORF">GGI25_005375</name>
</gene>
<proteinExistence type="predicted"/>
<evidence type="ECO:0000256" key="1">
    <source>
        <dbReference type="SAM" id="MobiDB-lite"/>
    </source>
</evidence>
<evidence type="ECO:0000313" key="2">
    <source>
        <dbReference type="EMBL" id="KAJ2671782.1"/>
    </source>
</evidence>
<protein>
    <submittedName>
        <fullName evidence="2">Uncharacterized protein</fullName>
    </submittedName>
</protein>
<dbReference type="EMBL" id="JANBTW010000095">
    <property type="protein sequence ID" value="KAJ2671782.1"/>
    <property type="molecule type" value="Genomic_DNA"/>
</dbReference>
<dbReference type="PANTHER" id="PTHR12751:SF18">
    <property type="entry name" value="PHOSPHATASE AND ACTIN REGULATOR 1"/>
    <property type="match status" value="1"/>
</dbReference>
<feature type="compositionally biased region" description="Low complexity" evidence="1">
    <location>
        <begin position="86"/>
        <end position="103"/>
    </location>
</feature>
<feature type="region of interest" description="Disordered" evidence="1">
    <location>
        <begin position="333"/>
        <end position="370"/>
    </location>
</feature>
<dbReference type="GO" id="GO:0003779">
    <property type="term" value="F:actin binding"/>
    <property type="evidence" value="ECO:0007669"/>
    <property type="project" value="TreeGrafter"/>
</dbReference>
<dbReference type="AlphaFoldDB" id="A0A9W8KUQ5"/>
<dbReference type="PANTHER" id="PTHR12751">
    <property type="entry name" value="PHOSPHATASE AND ACTIN REGULATOR PHACTR"/>
    <property type="match status" value="1"/>
</dbReference>
<name>A0A9W8KUQ5_9FUNG</name>
<evidence type="ECO:0000313" key="3">
    <source>
        <dbReference type="Proteomes" id="UP001151518"/>
    </source>
</evidence>
<dbReference type="GO" id="GO:0030036">
    <property type="term" value="P:actin cytoskeleton organization"/>
    <property type="evidence" value="ECO:0007669"/>
    <property type="project" value="TreeGrafter"/>
</dbReference>
<reference evidence="2" key="1">
    <citation type="submission" date="2022-07" db="EMBL/GenBank/DDBJ databases">
        <title>Phylogenomic reconstructions and comparative analyses of Kickxellomycotina fungi.</title>
        <authorList>
            <person name="Reynolds N.K."/>
            <person name="Stajich J.E."/>
            <person name="Barry K."/>
            <person name="Grigoriev I.V."/>
            <person name="Crous P."/>
            <person name="Smith M.E."/>
        </authorList>
    </citation>
    <scope>NUCLEOTIDE SEQUENCE</scope>
    <source>
        <strain evidence="2">NRRL 3115</strain>
    </source>
</reference>
<feature type="compositionally biased region" description="Polar residues" evidence="1">
    <location>
        <begin position="877"/>
        <end position="900"/>
    </location>
</feature>
<dbReference type="Proteomes" id="UP001151518">
    <property type="component" value="Unassembled WGS sequence"/>
</dbReference>